<accession>A0AAD8I7W9</accession>
<keyword evidence="2" id="KW-1185">Reference proteome</keyword>
<comment type="caution">
    <text evidence="1">The sequence shown here is derived from an EMBL/GenBank/DDBJ whole genome shotgun (WGS) entry which is preliminary data.</text>
</comment>
<reference evidence="1" key="2">
    <citation type="submission" date="2023-05" db="EMBL/GenBank/DDBJ databases">
        <authorList>
            <person name="Schelkunov M.I."/>
        </authorList>
    </citation>
    <scope>NUCLEOTIDE SEQUENCE</scope>
    <source>
        <strain evidence="1">Hsosn_3</strain>
        <tissue evidence="1">Leaf</tissue>
    </source>
</reference>
<evidence type="ECO:0000313" key="2">
    <source>
        <dbReference type="Proteomes" id="UP001237642"/>
    </source>
</evidence>
<sequence length="111" mass="12604">MGFCTEENSGLYDKTYWHSDYEIAHAVWTHVHICSLDDAYSFGDLVSDFISKVLQGHSKGVNLELVQNSLLELERKFEGSPQPQLPFTVPEKHRYIPISNFDGIYTSSGGY</sequence>
<proteinExistence type="predicted"/>
<dbReference type="EMBL" id="JAUIZM010000006">
    <property type="protein sequence ID" value="KAK1380393.1"/>
    <property type="molecule type" value="Genomic_DNA"/>
</dbReference>
<dbReference type="AlphaFoldDB" id="A0AAD8I7W9"/>
<dbReference type="Proteomes" id="UP001237642">
    <property type="component" value="Unassembled WGS sequence"/>
</dbReference>
<organism evidence="1 2">
    <name type="scientific">Heracleum sosnowskyi</name>
    <dbReference type="NCBI Taxonomy" id="360622"/>
    <lineage>
        <taxon>Eukaryota</taxon>
        <taxon>Viridiplantae</taxon>
        <taxon>Streptophyta</taxon>
        <taxon>Embryophyta</taxon>
        <taxon>Tracheophyta</taxon>
        <taxon>Spermatophyta</taxon>
        <taxon>Magnoliopsida</taxon>
        <taxon>eudicotyledons</taxon>
        <taxon>Gunneridae</taxon>
        <taxon>Pentapetalae</taxon>
        <taxon>asterids</taxon>
        <taxon>campanulids</taxon>
        <taxon>Apiales</taxon>
        <taxon>Apiaceae</taxon>
        <taxon>Apioideae</taxon>
        <taxon>apioid superclade</taxon>
        <taxon>Tordylieae</taxon>
        <taxon>Tordyliinae</taxon>
        <taxon>Heracleum</taxon>
    </lineage>
</organism>
<gene>
    <name evidence="1" type="ORF">POM88_027137</name>
</gene>
<name>A0AAD8I7W9_9APIA</name>
<protein>
    <submittedName>
        <fullName evidence="1">Uncharacterized protein</fullName>
    </submittedName>
</protein>
<reference evidence="1" key="1">
    <citation type="submission" date="2023-02" db="EMBL/GenBank/DDBJ databases">
        <title>Genome of toxic invasive species Heracleum sosnowskyi carries increased number of genes despite the absence of recent whole-genome duplications.</title>
        <authorList>
            <person name="Schelkunov M."/>
            <person name="Shtratnikova V."/>
            <person name="Makarenko M."/>
            <person name="Klepikova A."/>
            <person name="Omelchenko D."/>
            <person name="Novikova G."/>
            <person name="Obukhova E."/>
            <person name="Bogdanov V."/>
            <person name="Penin A."/>
            <person name="Logacheva M."/>
        </authorList>
    </citation>
    <scope>NUCLEOTIDE SEQUENCE</scope>
    <source>
        <strain evidence="1">Hsosn_3</strain>
        <tissue evidence="1">Leaf</tissue>
    </source>
</reference>
<evidence type="ECO:0000313" key="1">
    <source>
        <dbReference type="EMBL" id="KAK1380393.1"/>
    </source>
</evidence>